<dbReference type="WBParaSite" id="PTRK_0000971500.1">
    <property type="protein sequence ID" value="PTRK_0000971500.1"/>
    <property type="gene ID" value="PTRK_0000971500"/>
</dbReference>
<evidence type="ECO:0000313" key="3">
    <source>
        <dbReference type="WBParaSite" id="PTRK_0000971500.1"/>
    </source>
</evidence>
<feature type="domain" description="C2H2-type" evidence="1">
    <location>
        <begin position="176"/>
        <end position="200"/>
    </location>
</feature>
<name>A0A0N4ZME7_PARTI</name>
<proteinExistence type="predicted"/>
<feature type="domain" description="C2H2-type" evidence="1">
    <location>
        <begin position="268"/>
        <end position="293"/>
    </location>
</feature>
<evidence type="ECO:0000259" key="1">
    <source>
        <dbReference type="SMART" id="SM00355"/>
    </source>
</evidence>
<dbReference type="SMART" id="SM00355">
    <property type="entry name" value="ZnF_C2H2"/>
    <property type="match status" value="5"/>
</dbReference>
<feature type="domain" description="C2H2-type" evidence="1">
    <location>
        <begin position="4"/>
        <end position="24"/>
    </location>
</feature>
<dbReference type="Proteomes" id="UP000038045">
    <property type="component" value="Unplaced"/>
</dbReference>
<feature type="domain" description="C2H2-type" evidence="1">
    <location>
        <begin position="240"/>
        <end position="263"/>
    </location>
</feature>
<keyword evidence="2" id="KW-1185">Reference proteome</keyword>
<dbReference type="STRING" id="131310.A0A0N4ZME7"/>
<reference evidence="3" key="1">
    <citation type="submission" date="2017-02" db="UniProtKB">
        <authorList>
            <consortium name="WormBaseParasite"/>
        </authorList>
    </citation>
    <scope>IDENTIFICATION</scope>
</reference>
<dbReference type="InterPro" id="IPR013087">
    <property type="entry name" value="Znf_C2H2_type"/>
</dbReference>
<evidence type="ECO:0000313" key="2">
    <source>
        <dbReference type="Proteomes" id="UP000038045"/>
    </source>
</evidence>
<accession>A0A0N4ZME7</accession>
<protein>
    <submittedName>
        <fullName evidence="3">C2H2-type domain-containing protein</fullName>
    </submittedName>
</protein>
<organism evidence="2 3">
    <name type="scientific">Parastrongyloides trichosuri</name>
    <name type="common">Possum-specific nematode worm</name>
    <dbReference type="NCBI Taxonomy" id="131310"/>
    <lineage>
        <taxon>Eukaryota</taxon>
        <taxon>Metazoa</taxon>
        <taxon>Ecdysozoa</taxon>
        <taxon>Nematoda</taxon>
        <taxon>Chromadorea</taxon>
        <taxon>Rhabditida</taxon>
        <taxon>Tylenchina</taxon>
        <taxon>Panagrolaimomorpha</taxon>
        <taxon>Strongyloidoidea</taxon>
        <taxon>Strongyloididae</taxon>
        <taxon>Parastrongyloides</taxon>
    </lineage>
</organism>
<feature type="domain" description="C2H2-type" evidence="1">
    <location>
        <begin position="31"/>
        <end position="55"/>
    </location>
</feature>
<dbReference type="AlphaFoldDB" id="A0A0N4ZME7"/>
<sequence>MDSVKCPHCPERFKPHGLYDHISHIFDYKKHGCLNCSYRTSFKNQLEFHKNITSHQVQENLEPQSVMEDILSYIVWRLFEKNTGQKSFDALTSFYYQLPKMNHLINSISSFESQVLERVNSIKFNNFTLRFLRIPFYNNFLYEKQYGANPTSEFAVMVSNIIYRYALPTMDSKKPIQCSICSTSLNGNYLSRRSHAVLNHGDLVLRALETRGDFKFDDYVFEVFKIIKKAFKDNLICSDFQCLSCGSFQKNKNEMCCHIASVHLKTEIKCPLLDCAFIGMTINDFLNHLKKEHNIQNVKDWEEISRNISFQKASAQLHEINSVSTTLLEKFLSVDISYYLDKEDEIRFYKKLNEFKTEFLESPFRDRTNVFSTFNSMIMGVRAIPIFPQTPESRKRSFSTLEGTSQVEGSETPAKISAISLPTESDLDTQLKDFLKKALQ</sequence>